<feature type="region of interest" description="Disordered" evidence="13">
    <location>
        <begin position="398"/>
        <end position="419"/>
    </location>
</feature>
<dbReference type="Pfam" id="PF01396">
    <property type="entry name" value="Zn_ribbon_Top1"/>
    <property type="match status" value="1"/>
</dbReference>
<dbReference type="InterPro" id="IPR013826">
    <property type="entry name" value="Topo_IA_cen_sub3"/>
</dbReference>
<dbReference type="PROSITE" id="PS52039">
    <property type="entry name" value="TOPO_IA_2"/>
    <property type="match status" value="1"/>
</dbReference>
<dbReference type="Proteomes" id="UP000694865">
    <property type="component" value="Unplaced"/>
</dbReference>
<evidence type="ECO:0000259" key="15">
    <source>
        <dbReference type="PROSITE" id="PS51999"/>
    </source>
</evidence>
<feature type="region of interest" description="Disordered" evidence="13">
    <location>
        <begin position="751"/>
        <end position="837"/>
    </location>
</feature>
<evidence type="ECO:0000256" key="8">
    <source>
        <dbReference type="ARBA" id="ARBA00023029"/>
    </source>
</evidence>
<evidence type="ECO:0000256" key="1">
    <source>
        <dbReference type="ARBA" id="ARBA00000213"/>
    </source>
</evidence>
<dbReference type="Pfam" id="PF06839">
    <property type="entry name" value="Zn_ribbon_GRF"/>
    <property type="match status" value="1"/>
</dbReference>
<organism evidence="17 18">
    <name type="scientific">Saccoglossus kowalevskii</name>
    <name type="common">Acorn worm</name>
    <dbReference type="NCBI Taxonomy" id="10224"/>
    <lineage>
        <taxon>Eukaryota</taxon>
        <taxon>Metazoa</taxon>
        <taxon>Hemichordata</taxon>
        <taxon>Enteropneusta</taxon>
        <taxon>Harrimaniidae</taxon>
        <taxon>Saccoglossus</taxon>
    </lineage>
</organism>
<evidence type="ECO:0000313" key="18">
    <source>
        <dbReference type="RefSeq" id="XP_002732450.2"/>
    </source>
</evidence>
<dbReference type="InterPro" id="IPR003601">
    <property type="entry name" value="Topo_IA_2"/>
</dbReference>
<dbReference type="InterPro" id="IPR013825">
    <property type="entry name" value="Topo_IA_cen_sub2"/>
</dbReference>
<feature type="domain" description="GRF-type" evidence="15">
    <location>
        <begin position="860"/>
        <end position="899"/>
    </location>
</feature>
<sequence>MIWILAKTRYLELSKFTWNIVLTAKMAGRVTRVLNVAEKNDAAKSLADVMSRGHYNRREGFSVYNKIYEWDFNILNRNCKMTMTSVSGHLSNYEFIGVYQKWLGCDPAMLFDAPVEKLCKDFQDIKRTLEREARQCKILIIWTDGDREGENIGYEIIDICTNVNARLDVYRARFSEITPRSITRTCDNLIRPDKRTSDAVDVRQELDLRIGAAFTRFQTLRLKKVFPQVLADSLISFGSCQFPTLGFVVERYKQVKSFIPETFYRIKVTHATDDGNVDFHWKRHRLFDHTACLVFYQLCMENPLAKVINVQSRNKSKWRPTPMDTVEMEKLASRKLKITAKETMKIAEKLYTKGFISYPRTETNIFPKELDLRPLVENQVQDPNWGAFAAGVLQHGPNPRQGKKTDNAHPPIHPTKYGNNFDGNEKRVYELIVRHFLACLSQDAQGHETTVEIDIAAEIFTAQGLMIIARNYLDVYPYDKWNAKIIPRFQQGEEFQPTAIEMVDGETTAPPLLTEADLISLMEKHGIGTDATHADHIDTVKSRNYVGLTDEGRFVPGELGIGLVDGYNNMGYELSKPNLRAELEADLVAICEGRKDRDDVLRIQVEKYKQVFIEAVEKASKLDEALSEYFGEAQHYTTTEITHNFMSNPVRKCPRCNNPMVIKTKKDGGYMMSCTGYPNCKAAVWFPACVEKATLDNSTCTQCCPGPIQKIKFKFKRGSVPPGFPLEYVGCIGGCDRTLTEELDFNLSYLRTDHQTGQSSRSNSSSRNRPSTRPNPAPHDSGYNSGSTSSNTSLRTSGLMDALRRERGGRGGASRGGRGRGNKGPRDGGSGSDLNRQPLVSVNSRFTGNANSSDGNAIVCNCGNDAIILTVRKEGPNCGRQFYKCDGGGCNFFLWAEPTADGNQPSHGISNNNSNRASTSARGGPNVWGDVVCRCNESAIK</sequence>
<dbReference type="Gene3D" id="2.70.20.10">
    <property type="entry name" value="Topoisomerase I, domain 3"/>
    <property type="match status" value="1"/>
</dbReference>
<reference evidence="18" key="1">
    <citation type="submission" date="2025-08" db="UniProtKB">
        <authorList>
            <consortium name="RefSeq"/>
        </authorList>
    </citation>
    <scope>IDENTIFICATION</scope>
    <source>
        <tissue evidence="18">Testes</tissue>
    </source>
</reference>
<feature type="domain" description="Topo IA-type catalytic" evidence="16">
    <location>
        <begin position="193"/>
        <end position="612"/>
    </location>
</feature>
<dbReference type="PROSITE" id="PS00396">
    <property type="entry name" value="TOPO_IA_1"/>
    <property type="match status" value="1"/>
</dbReference>
<comment type="function">
    <text evidence="12">Introduces a single-strand break via transesterification at a target site in duplex DNA. Releases the supercoiling and torsional tension of DNA introduced during the DNA replication and transcription by transiently cleaving and rejoining one strand of the DNA duplex. The scissile phosphodiester is attacked by the catalytic tyrosine of the enzyme, resulting in the formation of a DNA-(5'-phosphotyrosyl)-enzyme intermediate and the expulsion of a 3'-OH DNA strand.</text>
</comment>
<dbReference type="InterPro" id="IPR013497">
    <property type="entry name" value="Topo_IA_cen"/>
</dbReference>
<name>A0ABM0GLB8_SACKO</name>
<comment type="similarity">
    <text evidence="2 12">Belongs to the type IA topoisomerase family.</text>
</comment>
<feature type="domain" description="Toprim" evidence="14">
    <location>
        <begin position="32"/>
        <end position="175"/>
    </location>
</feature>
<dbReference type="SMART" id="SM00436">
    <property type="entry name" value="TOP1Bc"/>
    <property type="match status" value="1"/>
</dbReference>
<evidence type="ECO:0000256" key="4">
    <source>
        <dbReference type="ARBA" id="ARBA00022723"/>
    </source>
</evidence>
<keyword evidence="10 12" id="KW-0413">Isomerase</keyword>
<keyword evidence="9 12" id="KW-0238">DNA-binding</keyword>
<evidence type="ECO:0000256" key="5">
    <source>
        <dbReference type="ARBA" id="ARBA00022737"/>
    </source>
</evidence>
<keyword evidence="8 12" id="KW-0799">Topoisomerase</keyword>
<dbReference type="InterPro" id="IPR023405">
    <property type="entry name" value="Topo_IA_core_domain"/>
</dbReference>
<dbReference type="InterPro" id="IPR013824">
    <property type="entry name" value="Topo_IA_cen_sub1"/>
</dbReference>
<dbReference type="PROSITE" id="PS50880">
    <property type="entry name" value="TOPRIM"/>
    <property type="match status" value="1"/>
</dbReference>
<dbReference type="CDD" id="cd00186">
    <property type="entry name" value="TOP1Ac"/>
    <property type="match status" value="1"/>
</dbReference>
<keyword evidence="5" id="KW-0677">Repeat</keyword>
<evidence type="ECO:0000256" key="6">
    <source>
        <dbReference type="ARBA" id="ARBA00022771"/>
    </source>
</evidence>
<keyword evidence="7" id="KW-0862">Zinc</keyword>
<dbReference type="RefSeq" id="XP_002732450.2">
    <property type="nucleotide sequence ID" value="XM_002732404.2"/>
</dbReference>
<dbReference type="Gene3D" id="3.40.50.140">
    <property type="match status" value="1"/>
</dbReference>
<dbReference type="EC" id="5.6.2.1" evidence="3 12"/>
<dbReference type="PRINTS" id="PR00417">
    <property type="entry name" value="PRTPISMRASEI"/>
</dbReference>
<dbReference type="InterPro" id="IPR023406">
    <property type="entry name" value="Topo_IA_AS"/>
</dbReference>
<evidence type="ECO:0000256" key="12">
    <source>
        <dbReference type="RuleBase" id="RU362092"/>
    </source>
</evidence>
<gene>
    <name evidence="18" type="primary">LOC100372757</name>
</gene>
<comment type="catalytic activity">
    <reaction evidence="1 12">
        <text>ATP-independent breakage of single-stranded DNA, followed by passage and rejoining.</text>
        <dbReference type="EC" id="5.6.2.1"/>
    </reaction>
</comment>
<protein>
    <recommendedName>
        <fullName evidence="3 12">DNA topoisomerase</fullName>
        <ecNumber evidence="3 12">5.6.2.1</ecNumber>
    </recommendedName>
</protein>
<dbReference type="PANTHER" id="PTHR11390">
    <property type="entry name" value="PROKARYOTIC DNA TOPOISOMERASE"/>
    <property type="match status" value="1"/>
</dbReference>
<feature type="compositionally biased region" description="Low complexity" evidence="13">
    <location>
        <begin position="781"/>
        <end position="799"/>
    </location>
</feature>
<accession>A0ABM0GLB8</accession>
<evidence type="ECO:0000256" key="7">
    <source>
        <dbReference type="ARBA" id="ARBA00022833"/>
    </source>
</evidence>
<keyword evidence="4" id="KW-0479">Metal-binding</keyword>
<keyword evidence="6 11" id="KW-0863">Zinc-finger</keyword>
<dbReference type="Pfam" id="PF01131">
    <property type="entry name" value="Topoisom_bac"/>
    <property type="match status" value="1"/>
</dbReference>
<dbReference type="PANTHER" id="PTHR11390:SF21">
    <property type="entry name" value="DNA TOPOISOMERASE 3-ALPHA"/>
    <property type="match status" value="1"/>
</dbReference>
<dbReference type="SUPFAM" id="SSF56712">
    <property type="entry name" value="Prokaryotic type I DNA topoisomerase"/>
    <property type="match status" value="1"/>
</dbReference>
<dbReference type="Gene3D" id="3.30.65.10">
    <property type="entry name" value="Bacterial Topoisomerase I, domain 1"/>
    <property type="match status" value="1"/>
</dbReference>
<dbReference type="InterPro" id="IPR010666">
    <property type="entry name" value="Znf_GRF"/>
</dbReference>
<evidence type="ECO:0000256" key="10">
    <source>
        <dbReference type="ARBA" id="ARBA00023235"/>
    </source>
</evidence>
<dbReference type="InterPro" id="IPR034144">
    <property type="entry name" value="TOPRIM_TopoIII"/>
</dbReference>
<evidence type="ECO:0000256" key="2">
    <source>
        <dbReference type="ARBA" id="ARBA00009446"/>
    </source>
</evidence>
<proteinExistence type="inferred from homology"/>
<dbReference type="Gene3D" id="1.10.460.10">
    <property type="entry name" value="Topoisomerase I, domain 2"/>
    <property type="match status" value="1"/>
</dbReference>
<evidence type="ECO:0000256" key="9">
    <source>
        <dbReference type="ARBA" id="ARBA00023125"/>
    </source>
</evidence>
<evidence type="ECO:0000259" key="16">
    <source>
        <dbReference type="PROSITE" id="PS52039"/>
    </source>
</evidence>
<dbReference type="InterPro" id="IPR013498">
    <property type="entry name" value="Topo_IA_Znf"/>
</dbReference>
<dbReference type="InterPro" id="IPR000380">
    <property type="entry name" value="Topo_IA"/>
</dbReference>
<dbReference type="PROSITE" id="PS51999">
    <property type="entry name" value="ZF_GRF"/>
    <property type="match status" value="1"/>
</dbReference>
<dbReference type="CDD" id="cd03362">
    <property type="entry name" value="TOPRIM_TopoIA_TopoIII"/>
    <property type="match status" value="1"/>
</dbReference>
<keyword evidence="17" id="KW-1185">Reference proteome</keyword>
<dbReference type="InterPro" id="IPR006171">
    <property type="entry name" value="TOPRIM_dom"/>
</dbReference>
<dbReference type="SMART" id="SM00437">
    <property type="entry name" value="TOP1Ac"/>
    <property type="match status" value="1"/>
</dbReference>
<evidence type="ECO:0000256" key="3">
    <source>
        <dbReference type="ARBA" id="ARBA00012891"/>
    </source>
</evidence>
<dbReference type="Gene3D" id="1.10.290.10">
    <property type="entry name" value="Topoisomerase I, domain 4"/>
    <property type="match status" value="1"/>
</dbReference>
<dbReference type="Pfam" id="PF01751">
    <property type="entry name" value="Toprim"/>
    <property type="match status" value="1"/>
</dbReference>
<dbReference type="GeneID" id="100372757"/>
<evidence type="ECO:0000259" key="14">
    <source>
        <dbReference type="PROSITE" id="PS50880"/>
    </source>
</evidence>
<evidence type="ECO:0000256" key="11">
    <source>
        <dbReference type="PROSITE-ProRule" id="PRU01343"/>
    </source>
</evidence>
<dbReference type="InterPro" id="IPR003602">
    <property type="entry name" value="Topo_IA_DNA-bd_dom"/>
</dbReference>
<feature type="compositionally biased region" description="Low complexity" evidence="13">
    <location>
        <begin position="759"/>
        <end position="774"/>
    </location>
</feature>
<evidence type="ECO:0000313" key="17">
    <source>
        <dbReference type="Proteomes" id="UP000694865"/>
    </source>
</evidence>
<dbReference type="SMART" id="SM00493">
    <property type="entry name" value="TOPRIM"/>
    <property type="match status" value="1"/>
</dbReference>
<evidence type="ECO:0000256" key="13">
    <source>
        <dbReference type="SAM" id="MobiDB-lite"/>
    </source>
</evidence>